<name>A0A1I2HE65_9ACTN</name>
<organism evidence="1 2">
    <name type="scientific">Streptomyces mirabilis</name>
    <dbReference type="NCBI Taxonomy" id="68239"/>
    <lineage>
        <taxon>Bacteria</taxon>
        <taxon>Bacillati</taxon>
        <taxon>Actinomycetota</taxon>
        <taxon>Actinomycetes</taxon>
        <taxon>Kitasatosporales</taxon>
        <taxon>Streptomycetaceae</taxon>
        <taxon>Streptomyces</taxon>
    </lineage>
</organism>
<dbReference type="InterPro" id="IPR036188">
    <property type="entry name" value="FAD/NAD-bd_sf"/>
</dbReference>
<gene>
    <name evidence="1" type="ORF">SAMN02787118_10527</name>
</gene>
<accession>A0A1I2HE65</accession>
<dbReference type="EMBL" id="FONR01000005">
    <property type="protein sequence ID" value="SFF26841.1"/>
    <property type="molecule type" value="Genomic_DNA"/>
</dbReference>
<evidence type="ECO:0000313" key="2">
    <source>
        <dbReference type="Proteomes" id="UP000181942"/>
    </source>
</evidence>
<dbReference type="Gene3D" id="3.50.50.60">
    <property type="entry name" value="FAD/NAD(P)-binding domain"/>
    <property type="match status" value="1"/>
</dbReference>
<dbReference type="Proteomes" id="UP000181942">
    <property type="component" value="Unassembled WGS sequence"/>
</dbReference>
<proteinExistence type="predicted"/>
<dbReference type="AlphaFoldDB" id="A0A1I2HE65"/>
<reference evidence="1 2" key="1">
    <citation type="submission" date="2016-10" db="EMBL/GenBank/DDBJ databases">
        <authorList>
            <person name="de Groot N.N."/>
        </authorList>
    </citation>
    <scope>NUCLEOTIDE SEQUENCE [LARGE SCALE GENOMIC DNA]</scope>
    <source>
        <strain evidence="1 2">OK461</strain>
    </source>
</reference>
<sequence length="66" mass="7112">MEVGDDRDAVRVGRDHRVEMAPEATPGRYLQGGTEHTHGLISTLLSTVAVRTDEIHCSVPAGRTAD</sequence>
<protein>
    <submittedName>
        <fullName evidence="1">L-ornithine N5-oxygenase</fullName>
    </submittedName>
</protein>
<evidence type="ECO:0000313" key="1">
    <source>
        <dbReference type="EMBL" id="SFF26841.1"/>
    </source>
</evidence>